<dbReference type="EMBL" id="JANPWB010000009">
    <property type="protein sequence ID" value="KAJ1151983.1"/>
    <property type="molecule type" value="Genomic_DNA"/>
</dbReference>
<dbReference type="AlphaFoldDB" id="A0AAV7RM78"/>
<comment type="caution">
    <text evidence="2">The sequence shown here is derived from an EMBL/GenBank/DDBJ whole genome shotgun (WGS) entry which is preliminary data.</text>
</comment>
<evidence type="ECO:0000313" key="2">
    <source>
        <dbReference type="EMBL" id="KAJ1151983.1"/>
    </source>
</evidence>
<protein>
    <submittedName>
        <fullName evidence="2">Uncharacterized protein</fullName>
    </submittedName>
</protein>
<evidence type="ECO:0000313" key="3">
    <source>
        <dbReference type="Proteomes" id="UP001066276"/>
    </source>
</evidence>
<gene>
    <name evidence="2" type="ORF">NDU88_004762</name>
</gene>
<accession>A0AAV7RM78</accession>
<feature type="region of interest" description="Disordered" evidence="1">
    <location>
        <begin position="1"/>
        <end position="24"/>
    </location>
</feature>
<keyword evidence="3" id="KW-1185">Reference proteome</keyword>
<reference evidence="2" key="1">
    <citation type="journal article" date="2022" name="bioRxiv">
        <title>Sequencing and chromosome-scale assembly of the giantPleurodeles waltlgenome.</title>
        <authorList>
            <person name="Brown T."/>
            <person name="Elewa A."/>
            <person name="Iarovenko S."/>
            <person name="Subramanian E."/>
            <person name="Araus A.J."/>
            <person name="Petzold A."/>
            <person name="Susuki M."/>
            <person name="Suzuki K.-i.T."/>
            <person name="Hayashi T."/>
            <person name="Toyoda A."/>
            <person name="Oliveira C."/>
            <person name="Osipova E."/>
            <person name="Leigh N.D."/>
            <person name="Simon A."/>
            <person name="Yun M.H."/>
        </authorList>
    </citation>
    <scope>NUCLEOTIDE SEQUENCE</scope>
    <source>
        <strain evidence="2">20211129_DDA</strain>
        <tissue evidence="2">Liver</tissue>
    </source>
</reference>
<feature type="region of interest" description="Disordered" evidence="1">
    <location>
        <begin position="44"/>
        <end position="106"/>
    </location>
</feature>
<proteinExistence type="predicted"/>
<name>A0AAV7RM78_PLEWA</name>
<dbReference type="Proteomes" id="UP001066276">
    <property type="component" value="Chromosome 5"/>
</dbReference>
<feature type="compositionally biased region" description="Basic and acidic residues" evidence="1">
    <location>
        <begin position="62"/>
        <end position="96"/>
    </location>
</feature>
<sequence>MKRATQNMIPRCANSRNHGDSLESRRDGVLEHIVLQGGNIQEARAAELDLTWPHQEPEQDTPEPRDDRTGGPADERSAPRSPEDAPPKTQVDEPRWYHQTRHQARG</sequence>
<evidence type="ECO:0000256" key="1">
    <source>
        <dbReference type="SAM" id="MobiDB-lite"/>
    </source>
</evidence>
<organism evidence="2 3">
    <name type="scientific">Pleurodeles waltl</name>
    <name type="common">Iberian ribbed newt</name>
    <dbReference type="NCBI Taxonomy" id="8319"/>
    <lineage>
        <taxon>Eukaryota</taxon>
        <taxon>Metazoa</taxon>
        <taxon>Chordata</taxon>
        <taxon>Craniata</taxon>
        <taxon>Vertebrata</taxon>
        <taxon>Euteleostomi</taxon>
        <taxon>Amphibia</taxon>
        <taxon>Batrachia</taxon>
        <taxon>Caudata</taxon>
        <taxon>Salamandroidea</taxon>
        <taxon>Salamandridae</taxon>
        <taxon>Pleurodelinae</taxon>
        <taxon>Pleurodeles</taxon>
    </lineage>
</organism>